<reference evidence="1" key="1">
    <citation type="journal article" date="2021" name="PeerJ">
        <title>Extensive microbial diversity within the chicken gut microbiome revealed by metagenomics and culture.</title>
        <authorList>
            <person name="Gilroy R."/>
            <person name="Ravi A."/>
            <person name="Getino M."/>
            <person name="Pursley I."/>
            <person name="Horton D.L."/>
            <person name="Alikhan N.F."/>
            <person name="Baker D."/>
            <person name="Gharbi K."/>
            <person name="Hall N."/>
            <person name="Watson M."/>
            <person name="Adriaenssens E.M."/>
            <person name="Foster-Nyarko E."/>
            <person name="Jarju S."/>
            <person name="Secka A."/>
            <person name="Antonio M."/>
            <person name="Oren A."/>
            <person name="Chaudhuri R.R."/>
            <person name="La Ragione R."/>
            <person name="Hildebrand F."/>
            <person name="Pallen M.J."/>
        </authorList>
    </citation>
    <scope>NUCLEOTIDE SEQUENCE</scope>
    <source>
        <strain evidence="1">1277</strain>
    </source>
</reference>
<evidence type="ECO:0000313" key="2">
    <source>
        <dbReference type="Proteomes" id="UP000776700"/>
    </source>
</evidence>
<comment type="caution">
    <text evidence="1">The sequence shown here is derived from an EMBL/GenBank/DDBJ whole genome shotgun (WGS) entry which is preliminary data.</text>
</comment>
<sequence>MSKLLKDLGLRIYNNKMIMEKNTEGVLVNKDEMEIKEIVNKTFGKGSPSPENLHLFNQFLIETAEEIAKPKVQQILGLIANFSYVPAGSVKIIEVPKTVEPKWMFTAKGSGVDLERIDGSVTRKPLTPESITYGSYYEITTFMANPVTAFNNAVNNLAQAKVDLYFSEVMKVMDAAITSAEIPAKNVVSGSNLTLAEYKKLENTMIRLTGGRPTLVGDIAMIQHFADQAAGNDYKDLLTDDLRDMIREELVPSKFSKTIAVPFDNKYIDEANTKVRFDVTKAYVFPGAYNGRLPFEIAEYGVQRQYSAVDPETERVELKIVLEKSVALVNGRYLGCVSDDSITI</sequence>
<reference evidence="1" key="2">
    <citation type="submission" date="2021-09" db="EMBL/GenBank/DDBJ databases">
        <authorList>
            <person name="Gilroy R."/>
        </authorList>
    </citation>
    <scope>NUCLEOTIDE SEQUENCE</scope>
    <source>
        <strain evidence="1">1277</strain>
    </source>
</reference>
<dbReference type="Proteomes" id="UP000776700">
    <property type="component" value="Unassembled WGS sequence"/>
</dbReference>
<organism evidence="1 2">
    <name type="scientific">Romboutsia timonensis</name>
    <dbReference type="NCBI Taxonomy" id="1776391"/>
    <lineage>
        <taxon>Bacteria</taxon>
        <taxon>Bacillati</taxon>
        <taxon>Bacillota</taxon>
        <taxon>Clostridia</taxon>
        <taxon>Peptostreptococcales</taxon>
        <taxon>Peptostreptococcaceae</taxon>
        <taxon>Romboutsia</taxon>
    </lineage>
</organism>
<evidence type="ECO:0000313" key="1">
    <source>
        <dbReference type="EMBL" id="HJG96730.1"/>
    </source>
</evidence>
<dbReference type="EMBL" id="DYUB01000200">
    <property type="protein sequence ID" value="HJG96730.1"/>
    <property type="molecule type" value="Genomic_DNA"/>
</dbReference>
<protein>
    <submittedName>
        <fullName evidence="1">Uncharacterized protein</fullName>
    </submittedName>
</protein>
<proteinExistence type="predicted"/>
<dbReference type="AlphaFoldDB" id="A0A921T034"/>
<gene>
    <name evidence="1" type="ORF">K8V90_06475</name>
</gene>
<name>A0A921T034_9FIRM</name>
<accession>A0A921T034</accession>